<gene>
    <name evidence="5" type="ORF">IX53_05240</name>
</gene>
<organism evidence="5 6">
    <name type="scientific">Kosmotoga pacifica</name>
    <dbReference type="NCBI Taxonomy" id="1330330"/>
    <lineage>
        <taxon>Bacteria</taxon>
        <taxon>Thermotogati</taxon>
        <taxon>Thermotogota</taxon>
        <taxon>Thermotogae</taxon>
        <taxon>Kosmotogales</taxon>
        <taxon>Kosmotogaceae</taxon>
        <taxon>Kosmotoga</taxon>
    </lineage>
</organism>
<dbReference type="Proteomes" id="UP000035159">
    <property type="component" value="Chromosome"/>
</dbReference>
<dbReference type="PATRIC" id="fig|1330330.3.peg.1051"/>
<dbReference type="InterPro" id="IPR007052">
    <property type="entry name" value="CS_dom"/>
</dbReference>
<evidence type="ECO:0000256" key="2">
    <source>
        <dbReference type="RuleBase" id="RU003616"/>
    </source>
</evidence>
<dbReference type="PROSITE" id="PS51203">
    <property type="entry name" value="CS"/>
    <property type="match status" value="1"/>
</dbReference>
<accession>A0A0G2Z6T7</accession>
<feature type="domain" description="SHSP" evidence="3">
    <location>
        <begin position="38"/>
        <end position="150"/>
    </location>
</feature>
<dbReference type="Pfam" id="PF00011">
    <property type="entry name" value="HSP20"/>
    <property type="match status" value="1"/>
</dbReference>
<evidence type="ECO:0000313" key="5">
    <source>
        <dbReference type="EMBL" id="AKI97320.1"/>
    </source>
</evidence>
<dbReference type="STRING" id="1330330.IX53_05240"/>
<sequence length="150" mass="17304">MLARREGVNSLFKPFEELHREIDRLFDEAFRGLGTGNKRTEGFLPEVDIYETDDSIVIEMDVPGIKKNDLKIKLEDGILTISGEKKYEKKEKSKSYHLIERGFGSFSRSFRVPDTIDHTKIKANYDNGVLKIELPKKEEAKKEAVEIKID</sequence>
<evidence type="ECO:0000259" key="3">
    <source>
        <dbReference type="PROSITE" id="PS01031"/>
    </source>
</evidence>
<comment type="similarity">
    <text evidence="1 2">Belongs to the small heat shock protein (HSP20) family.</text>
</comment>
<evidence type="ECO:0000259" key="4">
    <source>
        <dbReference type="PROSITE" id="PS51203"/>
    </source>
</evidence>
<dbReference type="SUPFAM" id="SSF49764">
    <property type="entry name" value="HSP20-like chaperones"/>
    <property type="match status" value="1"/>
</dbReference>
<keyword evidence="6" id="KW-1185">Reference proteome</keyword>
<dbReference type="KEGG" id="kpf:IX53_05240"/>
<dbReference type="PROSITE" id="PS01031">
    <property type="entry name" value="SHSP"/>
    <property type="match status" value="1"/>
</dbReference>
<protein>
    <submittedName>
        <fullName evidence="5">Heat-shock protein Hsp20</fullName>
    </submittedName>
</protein>
<evidence type="ECO:0000256" key="1">
    <source>
        <dbReference type="PROSITE-ProRule" id="PRU00285"/>
    </source>
</evidence>
<feature type="domain" description="CS" evidence="4">
    <location>
        <begin position="42"/>
        <end position="146"/>
    </location>
</feature>
<dbReference type="EMBL" id="CP011232">
    <property type="protein sequence ID" value="AKI97320.1"/>
    <property type="molecule type" value="Genomic_DNA"/>
</dbReference>
<dbReference type="Gene3D" id="2.60.40.790">
    <property type="match status" value="1"/>
</dbReference>
<dbReference type="CDD" id="cd06464">
    <property type="entry name" value="ACD_sHsps-like"/>
    <property type="match status" value="1"/>
</dbReference>
<dbReference type="OrthoDB" id="9811615at2"/>
<proteinExistence type="inferred from homology"/>
<reference evidence="5 6" key="1">
    <citation type="submission" date="2015-04" db="EMBL/GenBank/DDBJ databases">
        <title>Complete Genome Sequence of Kosmotoga pacifica SLHLJ1.</title>
        <authorList>
            <person name="Jiang L.J."/>
            <person name="Shao Z.Z."/>
            <person name="Jebbar M."/>
        </authorList>
    </citation>
    <scope>NUCLEOTIDE SEQUENCE [LARGE SCALE GENOMIC DNA]</scope>
    <source>
        <strain evidence="5 6">SLHLJ1</strain>
    </source>
</reference>
<dbReference type="InterPro" id="IPR008978">
    <property type="entry name" value="HSP20-like_chaperone"/>
</dbReference>
<evidence type="ECO:0000313" key="6">
    <source>
        <dbReference type="Proteomes" id="UP000035159"/>
    </source>
</evidence>
<dbReference type="InterPro" id="IPR002068">
    <property type="entry name" value="A-crystallin/Hsp20_dom"/>
</dbReference>
<dbReference type="RefSeq" id="WP_047754454.1">
    <property type="nucleotide sequence ID" value="NZ_CAJUHA010000008.1"/>
</dbReference>
<dbReference type="PANTHER" id="PTHR11527">
    <property type="entry name" value="HEAT-SHOCK PROTEIN 20 FAMILY MEMBER"/>
    <property type="match status" value="1"/>
</dbReference>
<dbReference type="AlphaFoldDB" id="A0A0G2Z6T7"/>
<dbReference type="InterPro" id="IPR031107">
    <property type="entry name" value="Small_HSP"/>
</dbReference>
<name>A0A0G2Z6T7_9BACT</name>